<dbReference type="AlphaFoldDB" id="A0A2S7KM13"/>
<dbReference type="Pfam" id="PF00585">
    <property type="entry name" value="Thr_dehydrat_C"/>
    <property type="match status" value="1"/>
</dbReference>
<dbReference type="GO" id="GO:0006567">
    <property type="term" value="P:L-threonine catabolic process"/>
    <property type="evidence" value="ECO:0007669"/>
    <property type="project" value="TreeGrafter"/>
</dbReference>
<dbReference type="InterPro" id="IPR050147">
    <property type="entry name" value="Ser/Thr_Dehydratase"/>
</dbReference>
<dbReference type="RefSeq" id="WP_104811552.1">
    <property type="nucleotide sequence ID" value="NZ_MQUB01000001.1"/>
</dbReference>
<dbReference type="PROSITE" id="PS00165">
    <property type="entry name" value="DEHYDRATASE_SER_THR"/>
    <property type="match status" value="1"/>
</dbReference>
<keyword evidence="15" id="KW-1185">Reference proteome</keyword>
<dbReference type="Proteomes" id="UP000239800">
    <property type="component" value="Unassembled WGS sequence"/>
</dbReference>
<dbReference type="GO" id="GO:0030170">
    <property type="term" value="F:pyridoxal phosphate binding"/>
    <property type="evidence" value="ECO:0007669"/>
    <property type="project" value="InterPro"/>
</dbReference>
<dbReference type="GO" id="GO:0009097">
    <property type="term" value="P:isoleucine biosynthetic process"/>
    <property type="evidence" value="ECO:0007669"/>
    <property type="project" value="UniProtKB-UniRule"/>
</dbReference>
<dbReference type="FunFam" id="3.40.50.1100:FF:000005">
    <property type="entry name" value="Threonine dehydratase catabolic"/>
    <property type="match status" value="1"/>
</dbReference>
<dbReference type="Gene3D" id="3.40.50.1100">
    <property type="match status" value="2"/>
</dbReference>
<gene>
    <name evidence="12" type="primary">ilvA</name>
    <name evidence="14" type="ORF">BST85_00980</name>
</gene>
<name>A0A2S7KM13_9FLAO</name>
<dbReference type="Gene3D" id="3.40.1020.10">
    <property type="entry name" value="Biosynthetic Threonine Deaminase, Domain 3"/>
    <property type="match status" value="1"/>
</dbReference>
<dbReference type="GO" id="GO:0006565">
    <property type="term" value="P:L-serine catabolic process"/>
    <property type="evidence" value="ECO:0007669"/>
    <property type="project" value="TreeGrafter"/>
</dbReference>
<dbReference type="InterPro" id="IPR001926">
    <property type="entry name" value="TrpB-like_PALP"/>
</dbReference>
<evidence type="ECO:0000256" key="12">
    <source>
        <dbReference type="RuleBase" id="RU362012"/>
    </source>
</evidence>
<comment type="pathway">
    <text evidence="3 12">Amino-acid biosynthesis; L-isoleucine biosynthesis; 2-oxobutanoate from L-threonine: step 1/1.</text>
</comment>
<dbReference type="InterPro" id="IPR001721">
    <property type="entry name" value="TD_ACT-like"/>
</dbReference>
<dbReference type="Pfam" id="PF00291">
    <property type="entry name" value="PALP"/>
    <property type="match status" value="1"/>
</dbReference>
<comment type="subunit">
    <text evidence="5 12">Homotetramer.</text>
</comment>
<evidence type="ECO:0000256" key="6">
    <source>
        <dbReference type="ARBA" id="ARBA00022605"/>
    </source>
</evidence>
<accession>A0A2S7KM13</accession>
<dbReference type="InterPro" id="IPR011820">
    <property type="entry name" value="IlvA"/>
</dbReference>
<reference evidence="14 15" key="1">
    <citation type="submission" date="2016-11" db="EMBL/GenBank/DDBJ databases">
        <title>Trade-off between light-utilization and light-protection in marine flavobacteria.</title>
        <authorList>
            <person name="Kumagai Y."/>
        </authorList>
    </citation>
    <scope>NUCLEOTIDE SEQUENCE [LARGE SCALE GENOMIC DNA]</scope>
    <source>
        <strain evidence="14 15">NBRC 107741</strain>
    </source>
</reference>
<dbReference type="InterPro" id="IPR000634">
    <property type="entry name" value="Ser/Thr_deHydtase_PyrdxlP-BS"/>
</dbReference>
<dbReference type="PANTHER" id="PTHR48078">
    <property type="entry name" value="THREONINE DEHYDRATASE, MITOCHONDRIAL-RELATED"/>
    <property type="match status" value="1"/>
</dbReference>
<feature type="domain" description="ACT-like" evidence="13">
    <location>
        <begin position="339"/>
        <end position="413"/>
    </location>
</feature>
<dbReference type="SUPFAM" id="SSF53686">
    <property type="entry name" value="Tryptophan synthase beta subunit-like PLP-dependent enzymes"/>
    <property type="match status" value="1"/>
</dbReference>
<comment type="catalytic activity">
    <reaction evidence="1 12">
        <text>L-threonine = 2-oxobutanoate + NH4(+)</text>
        <dbReference type="Rhea" id="RHEA:22108"/>
        <dbReference type="ChEBI" id="CHEBI:16763"/>
        <dbReference type="ChEBI" id="CHEBI:28938"/>
        <dbReference type="ChEBI" id="CHEBI:57926"/>
        <dbReference type="EC" id="4.3.1.19"/>
    </reaction>
</comment>
<dbReference type="GO" id="GO:0004794">
    <property type="term" value="F:threonine deaminase activity"/>
    <property type="evidence" value="ECO:0007669"/>
    <property type="project" value="UniProtKB-UniRule"/>
</dbReference>
<dbReference type="CDD" id="cd04907">
    <property type="entry name" value="ACT_ThrD-I_2"/>
    <property type="match status" value="1"/>
</dbReference>
<proteinExistence type="inferred from homology"/>
<evidence type="ECO:0000256" key="11">
    <source>
        <dbReference type="ARBA" id="ARBA00025527"/>
    </source>
</evidence>
<dbReference type="CDD" id="cd01562">
    <property type="entry name" value="Thr-dehyd"/>
    <property type="match status" value="1"/>
</dbReference>
<evidence type="ECO:0000256" key="1">
    <source>
        <dbReference type="ARBA" id="ARBA00001274"/>
    </source>
</evidence>
<evidence type="ECO:0000256" key="9">
    <source>
        <dbReference type="ARBA" id="ARBA00023239"/>
    </source>
</evidence>
<evidence type="ECO:0000313" key="15">
    <source>
        <dbReference type="Proteomes" id="UP000239800"/>
    </source>
</evidence>
<evidence type="ECO:0000256" key="8">
    <source>
        <dbReference type="ARBA" id="ARBA00022898"/>
    </source>
</evidence>
<dbReference type="GO" id="GO:0003941">
    <property type="term" value="F:L-serine ammonia-lyase activity"/>
    <property type="evidence" value="ECO:0007669"/>
    <property type="project" value="TreeGrafter"/>
</dbReference>
<comment type="function">
    <text evidence="11 12">Catalyzes the anaerobic formation of alpha-ketobutyrate and ammonia from threonine in a two-step reaction. The first step involved a dehydration of threonine and a production of enamine intermediates (aminocrotonate), which tautomerizes to its imine form (iminobutyrate). Both intermediates are unstable and short-lived. The second step is the nonenzymatic hydrolysis of the enamine/imine intermediates to form 2-ketobutyrate and free ammonia. In the low water environment of the cell, the second step is accelerated by RidA.</text>
</comment>
<dbReference type="NCBIfam" id="NF006390">
    <property type="entry name" value="PRK08639.1"/>
    <property type="match status" value="1"/>
</dbReference>
<comment type="cofactor">
    <cofactor evidence="2 12">
        <name>pyridoxal 5'-phosphate</name>
        <dbReference type="ChEBI" id="CHEBI:597326"/>
    </cofactor>
</comment>
<dbReference type="NCBIfam" id="TIGR02079">
    <property type="entry name" value="THD1"/>
    <property type="match status" value="1"/>
</dbReference>
<dbReference type="InterPro" id="IPR036052">
    <property type="entry name" value="TrpB-like_PALP_sf"/>
</dbReference>
<keyword evidence="7 12" id="KW-0412">Isoleucine biosynthesis</keyword>
<comment type="caution">
    <text evidence="14">The sequence shown here is derived from an EMBL/GenBank/DDBJ whole genome shotgun (WGS) entry which is preliminary data.</text>
</comment>
<keyword evidence="9 12" id="KW-0456">Lyase</keyword>
<organism evidence="14 15">
    <name type="scientific">Aureitalea marina</name>
    <dbReference type="NCBI Taxonomy" id="930804"/>
    <lineage>
        <taxon>Bacteria</taxon>
        <taxon>Pseudomonadati</taxon>
        <taxon>Bacteroidota</taxon>
        <taxon>Flavobacteriia</taxon>
        <taxon>Flavobacteriales</taxon>
        <taxon>Flavobacteriaceae</taxon>
        <taxon>Aureitalea</taxon>
    </lineage>
</organism>
<evidence type="ECO:0000256" key="4">
    <source>
        <dbReference type="ARBA" id="ARBA00010869"/>
    </source>
</evidence>
<evidence type="ECO:0000313" key="14">
    <source>
        <dbReference type="EMBL" id="PQB03630.1"/>
    </source>
</evidence>
<dbReference type="PANTHER" id="PTHR48078:SF11">
    <property type="entry name" value="THREONINE DEHYDRATASE, MITOCHONDRIAL"/>
    <property type="match status" value="1"/>
</dbReference>
<keyword evidence="10 12" id="KW-0100">Branched-chain amino acid biosynthesis</keyword>
<evidence type="ECO:0000256" key="5">
    <source>
        <dbReference type="ARBA" id="ARBA00011881"/>
    </source>
</evidence>
<keyword evidence="6 12" id="KW-0028">Amino-acid biosynthesis</keyword>
<dbReference type="EMBL" id="MQUB01000001">
    <property type="protein sequence ID" value="PQB03630.1"/>
    <property type="molecule type" value="Genomic_DNA"/>
</dbReference>
<protein>
    <recommendedName>
        <fullName evidence="12">L-threonine dehydratase</fullName>
        <ecNumber evidence="12">4.3.1.19</ecNumber>
    </recommendedName>
    <alternativeName>
        <fullName evidence="12">Threonine deaminase</fullName>
    </alternativeName>
</protein>
<evidence type="ECO:0000256" key="3">
    <source>
        <dbReference type="ARBA" id="ARBA00004810"/>
    </source>
</evidence>
<dbReference type="EC" id="4.3.1.19" evidence="12"/>
<dbReference type="UniPathway" id="UPA00047">
    <property type="reaction ID" value="UER00054"/>
</dbReference>
<sequence length="422" mass="46629">MSIGPTTVYIPSMEAIKRTAERLAPVVHRTPYTFHSRLSKEYDCEVYVKREDLQRVRSYKLRGAYNRISQLDQEESLRGVVCASAGNHAQGVALSCKLLNISGIIYMPVPTPAQKIEQVGMFGQSQVEVRLVGDSFDDAYHAALLESEETGRTFIHPFDDQKVIEGQATVGLEILEQSGEPLDFLFLPVGGGGLAAGVSSVFRSNSSSTRLIGVEPAGAPSFTSSVEQGKRVALEHIEKFVDGAAVKRMGELTLEICRLNKVEPATVREGAVCQTILEFYNKDACVVEPAGAMSLTVLEQYREAIKGKRVACVISGGNNDITRTSEIKERALLESSLKHYFIVRFPQRAGALKEFVAEVLGPDDDITHFEYTKKTNRENGSAVVGIELKHSSDLQPLIQKMKERSFFGDYLNDKPELFQFLV</sequence>
<keyword evidence="8 12" id="KW-0663">Pyridoxal phosphate</keyword>
<evidence type="ECO:0000256" key="7">
    <source>
        <dbReference type="ARBA" id="ARBA00022624"/>
    </source>
</evidence>
<evidence type="ECO:0000259" key="13">
    <source>
        <dbReference type="PROSITE" id="PS51672"/>
    </source>
</evidence>
<dbReference type="OrthoDB" id="9811476at2"/>
<comment type="similarity">
    <text evidence="4 12">Belongs to the serine/threonine dehydratase family.</text>
</comment>
<dbReference type="PROSITE" id="PS51672">
    <property type="entry name" value="ACT_LIKE"/>
    <property type="match status" value="1"/>
</dbReference>
<dbReference type="InterPro" id="IPR038110">
    <property type="entry name" value="TD_ACT-like_sf"/>
</dbReference>
<evidence type="ECO:0000256" key="10">
    <source>
        <dbReference type="ARBA" id="ARBA00023304"/>
    </source>
</evidence>
<evidence type="ECO:0000256" key="2">
    <source>
        <dbReference type="ARBA" id="ARBA00001933"/>
    </source>
</evidence>